<accession>A0A2W5TU26</accession>
<proteinExistence type="predicted"/>
<dbReference type="AlphaFoldDB" id="A0A2W5TU26"/>
<dbReference type="EMBL" id="QFQP01000002">
    <property type="protein sequence ID" value="PZR17537.1"/>
    <property type="molecule type" value="Genomic_DNA"/>
</dbReference>
<feature type="signal peptide" evidence="1">
    <location>
        <begin position="1"/>
        <end position="19"/>
    </location>
</feature>
<dbReference type="Proteomes" id="UP000249061">
    <property type="component" value="Unassembled WGS sequence"/>
</dbReference>
<name>A0A2W5TU26_9BACT</name>
<feature type="chain" id="PRO_5016179477" evidence="1">
    <location>
        <begin position="20"/>
        <end position="118"/>
    </location>
</feature>
<reference evidence="2 3" key="1">
    <citation type="submission" date="2017-08" db="EMBL/GenBank/DDBJ databases">
        <title>Infants hospitalized years apart are colonized by the same room-sourced microbial strains.</title>
        <authorList>
            <person name="Brooks B."/>
            <person name="Olm M.R."/>
            <person name="Firek B.A."/>
            <person name="Baker R."/>
            <person name="Thomas B.C."/>
            <person name="Morowitz M.J."/>
            <person name="Banfield J.F."/>
        </authorList>
    </citation>
    <scope>NUCLEOTIDE SEQUENCE [LARGE SCALE GENOMIC DNA]</scope>
    <source>
        <strain evidence="2">S2_003_000_R2_14</strain>
    </source>
</reference>
<evidence type="ECO:0000313" key="3">
    <source>
        <dbReference type="Proteomes" id="UP000249061"/>
    </source>
</evidence>
<gene>
    <name evidence="2" type="ORF">DI536_04280</name>
</gene>
<protein>
    <submittedName>
        <fullName evidence="2">Uncharacterized protein</fullName>
    </submittedName>
</protein>
<evidence type="ECO:0000313" key="2">
    <source>
        <dbReference type="EMBL" id="PZR17537.1"/>
    </source>
</evidence>
<sequence>MRKLVLVVLAFAAVAFAQSAITLDTSRRAELTCTTDGSASVYLAPGKYVTRVTGADSRLCFSQTPNSDGGTVCGASDGGVQGELFPTGTVMTQSITGNQQRASCRSTGAGVVVFTGAQ</sequence>
<comment type="caution">
    <text evidence="2">The sequence shown here is derived from an EMBL/GenBank/DDBJ whole genome shotgun (WGS) entry which is preliminary data.</text>
</comment>
<evidence type="ECO:0000256" key="1">
    <source>
        <dbReference type="SAM" id="SignalP"/>
    </source>
</evidence>
<keyword evidence="1" id="KW-0732">Signal</keyword>
<organism evidence="2 3">
    <name type="scientific">Archangium gephyra</name>
    <dbReference type="NCBI Taxonomy" id="48"/>
    <lineage>
        <taxon>Bacteria</taxon>
        <taxon>Pseudomonadati</taxon>
        <taxon>Myxococcota</taxon>
        <taxon>Myxococcia</taxon>
        <taxon>Myxococcales</taxon>
        <taxon>Cystobacterineae</taxon>
        <taxon>Archangiaceae</taxon>
        <taxon>Archangium</taxon>
    </lineage>
</organism>